<dbReference type="Pfam" id="PF00440">
    <property type="entry name" value="TetR_N"/>
    <property type="match status" value="1"/>
</dbReference>
<dbReference type="RefSeq" id="WP_051239447.1">
    <property type="nucleotide sequence ID" value="NZ_AUFF01000001.1"/>
</dbReference>
<gene>
    <name evidence="4" type="ORF">P873_12970</name>
</gene>
<dbReference type="Proteomes" id="UP000029391">
    <property type="component" value="Unassembled WGS sequence"/>
</dbReference>
<dbReference type="PROSITE" id="PS50977">
    <property type="entry name" value="HTH_TETR_2"/>
    <property type="match status" value="1"/>
</dbReference>
<reference evidence="4 5" key="1">
    <citation type="submission" date="2013-09" db="EMBL/GenBank/DDBJ databases">
        <title>Genome sequencing of Arenimonas composti.</title>
        <authorList>
            <person name="Chen F."/>
            <person name="Wang G."/>
        </authorList>
    </citation>
    <scope>NUCLEOTIDE SEQUENCE [LARGE SCALE GENOMIC DNA]</scope>
    <source>
        <strain evidence="4 5">TR7-09</strain>
    </source>
</reference>
<dbReference type="Gene3D" id="1.10.357.10">
    <property type="entry name" value="Tetracycline Repressor, domain 2"/>
    <property type="match status" value="1"/>
</dbReference>
<dbReference type="GO" id="GO:0003700">
    <property type="term" value="F:DNA-binding transcription factor activity"/>
    <property type="evidence" value="ECO:0007669"/>
    <property type="project" value="TreeGrafter"/>
</dbReference>
<protein>
    <recommendedName>
        <fullName evidence="3">HTH tetR-type domain-containing protein</fullName>
    </recommendedName>
</protein>
<accession>A0A091BXB8</accession>
<evidence type="ECO:0000259" key="3">
    <source>
        <dbReference type="PROSITE" id="PS50977"/>
    </source>
</evidence>
<dbReference type="SUPFAM" id="SSF46689">
    <property type="entry name" value="Homeodomain-like"/>
    <property type="match status" value="1"/>
</dbReference>
<name>A0A091BXB8_9GAMM</name>
<sequence length="215" mass="23961">MAPRQSADASPADRQPRARLTRERILAAAESLLAEGGQDALTMEEVAERAHVSVGAIYKRFRGKSTLLPQVLERAQRHQAQRLRDFLDAPQWRDAGLGARIDGLLAVFARTQVQQRRLIRALVVGHWQAEDRHANDAGAAAMMTAIHAWLAERRDEIRHPQPGLALSLGLFAALQCLQTAILMERLPPTLAVEDFTAEMARQFRRYLGLPEPAPE</sequence>
<evidence type="ECO:0000313" key="4">
    <source>
        <dbReference type="EMBL" id="KFN48975.1"/>
    </source>
</evidence>
<proteinExistence type="predicted"/>
<dbReference type="InterPro" id="IPR001387">
    <property type="entry name" value="Cro/C1-type_HTH"/>
</dbReference>
<dbReference type="CDD" id="cd00093">
    <property type="entry name" value="HTH_XRE"/>
    <property type="match status" value="1"/>
</dbReference>
<dbReference type="PANTHER" id="PTHR30055">
    <property type="entry name" value="HTH-TYPE TRANSCRIPTIONAL REGULATOR RUTR"/>
    <property type="match status" value="1"/>
</dbReference>
<dbReference type="eggNOG" id="COG1309">
    <property type="taxonomic scope" value="Bacteria"/>
</dbReference>
<comment type="caution">
    <text evidence="4">The sequence shown here is derived from an EMBL/GenBank/DDBJ whole genome shotgun (WGS) entry which is preliminary data.</text>
</comment>
<dbReference type="InterPro" id="IPR050109">
    <property type="entry name" value="HTH-type_TetR-like_transc_reg"/>
</dbReference>
<evidence type="ECO:0000256" key="1">
    <source>
        <dbReference type="ARBA" id="ARBA00023125"/>
    </source>
</evidence>
<dbReference type="InterPro" id="IPR009057">
    <property type="entry name" value="Homeodomain-like_sf"/>
</dbReference>
<dbReference type="InterPro" id="IPR001647">
    <property type="entry name" value="HTH_TetR"/>
</dbReference>
<organism evidence="4 5">
    <name type="scientific">Arenimonas composti TR7-09 = DSM 18010</name>
    <dbReference type="NCBI Taxonomy" id="1121013"/>
    <lineage>
        <taxon>Bacteria</taxon>
        <taxon>Pseudomonadati</taxon>
        <taxon>Pseudomonadota</taxon>
        <taxon>Gammaproteobacteria</taxon>
        <taxon>Lysobacterales</taxon>
        <taxon>Lysobacteraceae</taxon>
        <taxon>Arenimonas</taxon>
    </lineage>
</organism>
<dbReference type="PANTHER" id="PTHR30055:SF226">
    <property type="entry name" value="HTH-TYPE TRANSCRIPTIONAL REGULATOR PKSA"/>
    <property type="match status" value="1"/>
</dbReference>
<keyword evidence="5" id="KW-1185">Reference proteome</keyword>
<keyword evidence="1 2" id="KW-0238">DNA-binding</keyword>
<dbReference type="PRINTS" id="PR00455">
    <property type="entry name" value="HTHTETR"/>
</dbReference>
<evidence type="ECO:0000256" key="2">
    <source>
        <dbReference type="PROSITE-ProRule" id="PRU00335"/>
    </source>
</evidence>
<dbReference type="OrthoDB" id="9816320at2"/>
<dbReference type="GO" id="GO:0000976">
    <property type="term" value="F:transcription cis-regulatory region binding"/>
    <property type="evidence" value="ECO:0007669"/>
    <property type="project" value="TreeGrafter"/>
</dbReference>
<dbReference type="EMBL" id="AWXU01000045">
    <property type="protein sequence ID" value="KFN48975.1"/>
    <property type="molecule type" value="Genomic_DNA"/>
</dbReference>
<dbReference type="AlphaFoldDB" id="A0A091BXB8"/>
<feature type="domain" description="HTH tetR-type" evidence="3">
    <location>
        <begin position="19"/>
        <end position="79"/>
    </location>
</feature>
<evidence type="ECO:0000313" key="5">
    <source>
        <dbReference type="Proteomes" id="UP000029391"/>
    </source>
</evidence>
<feature type="DNA-binding region" description="H-T-H motif" evidence="2">
    <location>
        <begin position="42"/>
        <end position="61"/>
    </location>
</feature>